<comment type="caution">
    <text evidence="4">The sequence shown here is derived from an EMBL/GenBank/DDBJ whole genome shotgun (WGS) entry which is preliminary data.</text>
</comment>
<evidence type="ECO:0000256" key="1">
    <source>
        <dbReference type="ARBA" id="ARBA00022729"/>
    </source>
</evidence>
<gene>
    <name evidence="4" type="ORF">E2R57_07890</name>
</gene>
<protein>
    <submittedName>
        <fullName evidence="4">ABC transporter substrate-binding protein</fullName>
    </submittedName>
</protein>
<feature type="signal peptide" evidence="2">
    <location>
        <begin position="1"/>
        <end position="26"/>
    </location>
</feature>
<feature type="chain" id="PRO_5039612137" evidence="2">
    <location>
        <begin position="27"/>
        <end position="308"/>
    </location>
</feature>
<dbReference type="CDD" id="cd01004">
    <property type="entry name" value="PBP2_MidA_like"/>
    <property type="match status" value="1"/>
</dbReference>
<reference evidence="4 5" key="1">
    <citation type="submission" date="2019-03" db="EMBL/GenBank/DDBJ databases">
        <title>Genome Sequencing and Assembly of Various Microbes Isolated from Partially Reclaimed Soil and Acid Mine Drainage (AMD) Site.</title>
        <authorList>
            <person name="Steinbock B."/>
            <person name="Bechtold R."/>
            <person name="Sevigny J.L."/>
            <person name="Thomas D."/>
            <person name="Cuthill L.R."/>
            <person name="Aveiro Johannsen E.J."/>
            <person name="Thomas K."/>
            <person name="Ghosh A."/>
        </authorList>
    </citation>
    <scope>NUCLEOTIDE SEQUENCE [LARGE SCALE GENOMIC DNA]</scope>
    <source>
        <strain evidence="4 5">S-A1</strain>
    </source>
</reference>
<name>A0A4R5Y5C3_9MICC</name>
<evidence type="ECO:0000259" key="3">
    <source>
        <dbReference type="SMART" id="SM00062"/>
    </source>
</evidence>
<evidence type="ECO:0000313" key="5">
    <source>
        <dbReference type="Proteomes" id="UP000294621"/>
    </source>
</evidence>
<dbReference type="STRING" id="683150.G205_04041"/>
<feature type="domain" description="Solute-binding protein family 3/N-terminal" evidence="3">
    <location>
        <begin position="67"/>
        <end position="299"/>
    </location>
</feature>
<organism evidence="4 5">
    <name type="scientific">Arthrobacter nitrophenolicus</name>
    <dbReference type="NCBI Taxonomy" id="683150"/>
    <lineage>
        <taxon>Bacteria</taxon>
        <taxon>Bacillati</taxon>
        <taxon>Actinomycetota</taxon>
        <taxon>Actinomycetes</taxon>
        <taxon>Micrococcales</taxon>
        <taxon>Micrococcaceae</taxon>
        <taxon>Arthrobacter</taxon>
    </lineage>
</organism>
<dbReference type="PANTHER" id="PTHR35936">
    <property type="entry name" value="MEMBRANE-BOUND LYTIC MUREIN TRANSGLYCOSYLASE F"/>
    <property type="match status" value="1"/>
</dbReference>
<dbReference type="Gene3D" id="3.40.190.10">
    <property type="entry name" value="Periplasmic binding protein-like II"/>
    <property type="match status" value="2"/>
</dbReference>
<dbReference type="EMBL" id="SMZQ01000003">
    <property type="protein sequence ID" value="TDL38847.1"/>
    <property type="molecule type" value="Genomic_DNA"/>
</dbReference>
<dbReference type="AlphaFoldDB" id="A0A4R5Y5C3"/>
<dbReference type="OrthoDB" id="4633994at2"/>
<evidence type="ECO:0000256" key="2">
    <source>
        <dbReference type="SAM" id="SignalP"/>
    </source>
</evidence>
<dbReference type="SMART" id="SM00062">
    <property type="entry name" value="PBPb"/>
    <property type="match status" value="1"/>
</dbReference>
<accession>A0A4R5Y5C3</accession>
<proteinExistence type="predicted"/>
<keyword evidence="1 2" id="KW-0732">Signal</keyword>
<dbReference type="PROSITE" id="PS51257">
    <property type="entry name" value="PROKAR_LIPOPROTEIN"/>
    <property type="match status" value="1"/>
</dbReference>
<dbReference type="Pfam" id="PF00497">
    <property type="entry name" value="SBP_bac_3"/>
    <property type="match status" value="1"/>
</dbReference>
<dbReference type="InterPro" id="IPR001638">
    <property type="entry name" value="Solute-binding_3/MltF_N"/>
</dbReference>
<dbReference type="Proteomes" id="UP000294621">
    <property type="component" value="Unassembled WGS sequence"/>
</dbReference>
<sequence>MMAKNKIQTVAAGLALLLALSACGGAATGTEATDIPKTQNTRDISEGVQPDAQAVALLPESYKAKGELTVAMDLSSPPMTFLAEDNSTPIGVNPDLARLVAKKLGLKLKFENTAFDTIIPGIDGGRFDFTATTMSATEERLKVMDMINYLKGGSAVAVPKGNPLNLTNDTLCGRNIGVTKGSTQQLKHLPNVSKWTCEEKGQPAINAITLPNVQEALTQLDSKRIDGVFYDASGLAWADAQQPDHFFILEPRMKNRTNTNVAMGLKKGSPLTPALQAAIQAVLESPEYKESLEYWGLGESAISEAAIR</sequence>
<dbReference type="SUPFAM" id="SSF53850">
    <property type="entry name" value="Periplasmic binding protein-like II"/>
    <property type="match status" value="1"/>
</dbReference>
<evidence type="ECO:0000313" key="4">
    <source>
        <dbReference type="EMBL" id="TDL38847.1"/>
    </source>
</evidence>
<dbReference type="PANTHER" id="PTHR35936:SF17">
    <property type="entry name" value="ARGININE-BINDING EXTRACELLULAR PROTEIN ARTP"/>
    <property type="match status" value="1"/>
</dbReference>